<dbReference type="InterPro" id="IPR050471">
    <property type="entry name" value="AB_hydrolase"/>
</dbReference>
<dbReference type="InterPro" id="IPR000073">
    <property type="entry name" value="AB_hydrolase_1"/>
</dbReference>
<dbReference type="SUPFAM" id="SSF53474">
    <property type="entry name" value="alpha/beta-Hydrolases"/>
    <property type="match status" value="1"/>
</dbReference>
<dbReference type="PANTHER" id="PTHR43433">
    <property type="entry name" value="HYDROLASE, ALPHA/BETA FOLD FAMILY PROTEIN"/>
    <property type="match status" value="1"/>
</dbReference>
<dbReference type="EMBL" id="JAVRET010000080">
    <property type="protein sequence ID" value="MDT0412417.1"/>
    <property type="molecule type" value="Genomic_DNA"/>
</dbReference>
<keyword evidence="3" id="KW-1185">Reference proteome</keyword>
<dbReference type="GO" id="GO:0016787">
    <property type="term" value="F:hydrolase activity"/>
    <property type="evidence" value="ECO:0007669"/>
    <property type="project" value="UniProtKB-KW"/>
</dbReference>
<reference evidence="3" key="1">
    <citation type="submission" date="2023-07" db="EMBL/GenBank/DDBJ databases">
        <title>30 novel species of actinomycetes from the DSMZ collection.</title>
        <authorList>
            <person name="Nouioui I."/>
        </authorList>
    </citation>
    <scope>NUCLEOTIDE SEQUENCE [LARGE SCALE GENOMIC DNA]</scope>
    <source>
        <strain evidence="3">DSM 41979</strain>
    </source>
</reference>
<evidence type="ECO:0000259" key="1">
    <source>
        <dbReference type="Pfam" id="PF00561"/>
    </source>
</evidence>
<gene>
    <name evidence="2" type="ORF">RM698_25630</name>
</gene>
<dbReference type="Gene3D" id="3.40.50.1820">
    <property type="entry name" value="alpha/beta hydrolase"/>
    <property type="match status" value="1"/>
</dbReference>
<evidence type="ECO:0000313" key="2">
    <source>
        <dbReference type="EMBL" id="MDT0412417.1"/>
    </source>
</evidence>
<dbReference type="PANTHER" id="PTHR43433:SF4">
    <property type="entry name" value="NON-HEME CHLOROPEROXIDASE-RELATED"/>
    <property type="match status" value="1"/>
</dbReference>
<keyword evidence="2" id="KW-0378">Hydrolase</keyword>
<dbReference type="RefSeq" id="WP_010264726.1">
    <property type="nucleotide sequence ID" value="NZ_JAVRET010000080.1"/>
</dbReference>
<sequence>MTQQPAPAADFPVVPLPGARLACTVRGTGPAVLLAHGITCSRAHDARYGLPDYAPVAAHHRLVAYDARGHGESGGRPEPAAYEWSALAGDMLALADHFSPEAPVAAIGCSMGTATALHAALRAPERFFALVLTAVPTAWETRAAQAGLYRRMAALAAEDPAALDALRAAAPTPPVFAGRDQGGVDVRAALLPAVLEGAAGSDLPAPETLARITVPTLVLAWDTDPGHPVSSAETVAKHIPGARLSVARTAAEVEGWGQVAADFLREAGS</sequence>
<dbReference type="Pfam" id="PF00561">
    <property type="entry name" value="Abhydrolase_1"/>
    <property type="match status" value="1"/>
</dbReference>
<name>A0ABU2R7R0_9ACTN</name>
<dbReference type="PRINTS" id="PR00111">
    <property type="entry name" value="ABHYDROLASE"/>
</dbReference>
<evidence type="ECO:0000313" key="3">
    <source>
        <dbReference type="Proteomes" id="UP001183610"/>
    </source>
</evidence>
<protein>
    <submittedName>
        <fullName evidence="2">Alpha/beta fold hydrolase</fullName>
    </submittedName>
</protein>
<dbReference type="InterPro" id="IPR029058">
    <property type="entry name" value="AB_hydrolase_fold"/>
</dbReference>
<comment type="caution">
    <text evidence="2">The sequence shown here is derived from an EMBL/GenBank/DDBJ whole genome shotgun (WGS) entry which is preliminary data.</text>
</comment>
<accession>A0ABU2R7R0</accession>
<organism evidence="2 3">
    <name type="scientific">Streptomyces evansiae</name>
    <dbReference type="NCBI Taxonomy" id="3075535"/>
    <lineage>
        <taxon>Bacteria</taxon>
        <taxon>Bacillati</taxon>
        <taxon>Actinomycetota</taxon>
        <taxon>Actinomycetes</taxon>
        <taxon>Kitasatosporales</taxon>
        <taxon>Streptomycetaceae</taxon>
        <taxon>Streptomyces</taxon>
    </lineage>
</organism>
<feature type="domain" description="AB hydrolase-1" evidence="1">
    <location>
        <begin position="30"/>
        <end position="139"/>
    </location>
</feature>
<proteinExistence type="predicted"/>
<dbReference type="Proteomes" id="UP001183610">
    <property type="component" value="Unassembled WGS sequence"/>
</dbReference>